<dbReference type="OrthoDB" id="2691926at2"/>
<dbReference type="RefSeq" id="WP_101330057.1">
    <property type="nucleotide sequence ID" value="NZ_PJNH01000001.1"/>
</dbReference>
<evidence type="ECO:0000313" key="1">
    <source>
        <dbReference type="EMBL" id="PKR78313.1"/>
    </source>
</evidence>
<sequence>MPAYVGAIKVTSVSSSSIFHIGDAYSIQPMSTAKTYAGGGSFNTGEGINVHLGHSSTFVYDKDFIDQGITTQG</sequence>
<evidence type="ECO:0000313" key="2">
    <source>
        <dbReference type="Proteomes" id="UP000243524"/>
    </source>
</evidence>
<name>A0A2I0QVD9_9BACI</name>
<gene>
    <name evidence="1" type="ORF">CEY16_00715</name>
</gene>
<reference evidence="1 2" key="1">
    <citation type="submission" date="2017-06" db="EMBL/GenBank/DDBJ databases">
        <title>the draft geome sequence of Illustriluteabacillus marina B3227.</title>
        <authorList>
            <person name="He R.-H."/>
            <person name="Du Z.-J."/>
        </authorList>
    </citation>
    <scope>NUCLEOTIDE SEQUENCE [LARGE SCALE GENOMIC DNA]</scope>
    <source>
        <strain evidence="1 2">B3227</strain>
    </source>
</reference>
<dbReference type="AlphaFoldDB" id="A0A2I0QVD9"/>
<organism evidence="1 2">
    <name type="scientific">Halalkalibacillus sediminis</name>
    <dbReference type="NCBI Taxonomy" id="2018042"/>
    <lineage>
        <taxon>Bacteria</taxon>
        <taxon>Bacillati</taxon>
        <taxon>Bacillota</taxon>
        <taxon>Bacilli</taxon>
        <taxon>Bacillales</taxon>
        <taxon>Bacillaceae</taxon>
        <taxon>Halalkalibacillus</taxon>
    </lineage>
</organism>
<keyword evidence="2" id="KW-1185">Reference proteome</keyword>
<accession>A0A2I0QVD9</accession>
<dbReference type="Pfam" id="PF10676">
    <property type="entry name" value="gerPA"/>
    <property type="match status" value="1"/>
</dbReference>
<dbReference type="EMBL" id="PJNH01000001">
    <property type="protein sequence ID" value="PKR78313.1"/>
    <property type="molecule type" value="Genomic_DNA"/>
</dbReference>
<proteinExistence type="predicted"/>
<dbReference type="PANTHER" id="PTHR37808">
    <property type="entry name" value="SPORE GERMINATION PROTEIN-LIKE PROTEIN YDZR-RELATED"/>
    <property type="match status" value="1"/>
</dbReference>
<dbReference type="InterPro" id="IPR019618">
    <property type="entry name" value="Spore_germination_GerPA"/>
</dbReference>
<protein>
    <submittedName>
        <fullName evidence="1">Spore gernimation protein GerPA</fullName>
    </submittedName>
</protein>
<comment type="caution">
    <text evidence="1">The sequence shown here is derived from an EMBL/GenBank/DDBJ whole genome shotgun (WGS) entry which is preliminary data.</text>
</comment>
<dbReference type="PANTHER" id="PTHR37808:SF3">
    <property type="entry name" value="SPORE GERMINATION PROTEIN GERPA-RELATED"/>
    <property type="match status" value="1"/>
</dbReference>
<dbReference type="Proteomes" id="UP000243524">
    <property type="component" value="Unassembled WGS sequence"/>
</dbReference>